<dbReference type="Proteomes" id="UP000640274">
    <property type="component" value="Unassembled WGS sequence"/>
</dbReference>
<evidence type="ECO:0000313" key="1">
    <source>
        <dbReference type="EMBL" id="MBJ6361985.1"/>
    </source>
</evidence>
<keyword evidence="2" id="KW-1185">Reference proteome</keyword>
<accession>A0A934J7V5</accession>
<dbReference type="RefSeq" id="WP_199019533.1">
    <property type="nucleotide sequence ID" value="NZ_JAELUP010000062.1"/>
</dbReference>
<sequence>MPYHYFHEIKTPLLLLGIRLMKDEHGKVWIKVGKRPRKLIYNNSNPVSNKTKQE</sequence>
<name>A0A934J7V5_9BACL</name>
<proteinExistence type="predicted"/>
<reference evidence="1" key="1">
    <citation type="submission" date="2020-12" db="EMBL/GenBank/DDBJ databases">
        <authorList>
            <person name="Huq M.A."/>
        </authorList>
    </citation>
    <scope>NUCLEOTIDE SEQUENCE</scope>
    <source>
        <strain evidence="1">MAHUQ-46</strain>
    </source>
</reference>
<protein>
    <submittedName>
        <fullName evidence="1">Uncharacterized protein</fullName>
    </submittedName>
</protein>
<organism evidence="1 2">
    <name type="scientific">Paenibacillus roseus</name>
    <dbReference type="NCBI Taxonomy" id="2798579"/>
    <lineage>
        <taxon>Bacteria</taxon>
        <taxon>Bacillati</taxon>
        <taxon>Bacillota</taxon>
        <taxon>Bacilli</taxon>
        <taxon>Bacillales</taxon>
        <taxon>Paenibacillaceae</taxon>
        <taxon>Paenibacillus</taxon>
    </lineage>
</organism>
<dbReference type="EMBL" id="JAELUP010000062">
    <property type="protein sequence ID" value="MBJ6361985.1"/>
    <property type="molecule type" value="Genomic_DNA"/>
</dbReference>
<dbReference type="AlphaFoldDB" id="A0A934J7V5"/>
<gene>
    <name evidence="1" type="ORF">JFN88_11985</name>
</gene>
<comment type="caution">
    <text evidence="1">The sequence shown here is derived from an EMBL/GenBank/DDBJ whole genome shotgun (WGS) entry which is preliminary data.</text>
</comment>
<evidence type="ECO:0000313" key="2">
    <source>
        <dbReference type="Proteomes" id="UP000640274"/>
    </source>
</evidence>